<feature type="transmembrane region" description="Helical" evidence="6">
    <location>
        <begin position="12"/>
        <end position="32"/>
    </location>
</feature>
<evidence type="ECO:0000256" key="4">
    <source>
        <dbReference type="ARBA" id="ARBA00022989"/>
    </source>
</evidence>
<dbReference type="EMBL" id="JACIVC010000054">
    <property type="protein sequence ID" value="MBB1069423.1"/>
    <property type="molecule type" value="Genomic_DNA"/>
</dbReference>
<keyword evidence="4 6" id="KW-1133">Transmembrane helix</keyword>
<comment type="caution">
    <text evidence="7">The sequence shown here is derived from an EMBL/GenBank/DDBJ whole genome shotgun (WGS) entry which is preliminary data.</text>
</comment>
<keyword evidence="2" id="KW-1003">Cell membrane</keyword>
<evidence type="ECO:0000313" key="8">
    <source>
        <dbReference type="Proteomes" id="UP000518316"/>
    </source>
</evidence>
<dbReference type="GO" id="GO:0005886">
    <property type="term" value="C:plasma membrane"/>
    <property type="evidence" value="ECO:0007669"/>
    <property type="project" value="UniProtKB-SubCell"/>
</dbReference>
<dbReference type="AlphaFoldDB" id="A0A7W3TRH4"/>
<evidence type="ECO:0000313" key="7">
    <source>
        <dbReference type="EMBL" id="MBB1069423.1"/>
    </source>
</evidence>
<dbReference type="PANTHER" id="PTHR33931">
    <property type="entry name" value="HOLIN-LIKE PROTEIN CIDA-RELATED"/>
    <property type="match status" value="1"/>
</dbReference>
<dbReference type="Proteomes" id="UP000518316">
    <property type="component" value="Unassembled WGS sequence"/>
</dbReference>
<organism evidence="7 8">
    <name type="scientific">Limosilactobacillus albertensis</name>
    <dbReference type="NCBI Taxonomy" id="2759752"/>
    <lineage>
        <taxon>Bacteria</taxon>
        <taxon>Bacillati</taxon>
        <taxon>Bacillota</taxon>
        <taxon>Bacilli</taxon>
        <taxon>Lactobacillales</taxon>
        <taxon>Lactobacillaceae</taxon>
        <taxon>Limosilactobacillus</taxon>
    </lineage>
</organism>
<evidence type="ECO:0000256" key="2">
    <source>
        <dbReference type="ARBA" id="ARBA00022475"/>
    </source>
</evidence>
<gene>
    <name evidence="7" type="ORF">H5S40_04550</name>
</gene>
<evidence type="ECO:0000256" key="3">
    <source>
        <dbReference type="ARBA" id="ARBA00022692"/>
    </source>
</evidence>
<dbReference type="InterPro" id="IPR005538">
    <property type="entry name" value="LrgA/CidA"/>
</dbReference>
<feature type="transmembrane region" description="Helical" evidence="6">
    <location>
        <begin position="68"/>
        <end position="88"/>
    </location>
</feature>
<keyword evidence="8" id="KW-1185">Reference proteome</keyword>
<dbReference type="RefSeq" id="WP_153709094.1">
    <property type="nucleotide sequence ID" value="NZ_JACIVC010000054.1"/>
</dbReference>
<evidence type="ECO:0000256" key="6">
    <source>
        <dbReference type="SAM" id="Phobius"/>
    </source>
</evidence>
<dbReference type="Pfam" id="PF03788">
    <property type="entry name" value="LrgA"/>
    <property type="match status" value="1"/>
</dbReference>
<protein>
    <submittedName>
        <fullName evidence="7">CidA/LrgA family protein</fullName>
    </submittedName>
</protein>
<keyword evidence="3 6" id="KW-0812">Transmembrane</keyword>
<evidence type="ECO:0000256" key="5">
    <source>
        <dbReference type="ARBA" id="ARBA00023136"/>
    </source>
</evidence>
<reference evidence="7 8" key="1">
    <citation type="submission" date="2020-07" db="EMBL/GenBank/DDBJ databases">
        <title>Description of Limosilactobacillus balticus sp. nov., Limosilactobacillus agrestis sp. nov., Limosilactobacillus albertensis sp. nov., Limosilactobacillus rudii sp. nov., Limosilactobacillus fastidiosus sp. nov., five novel Limosilactobacillus species isolated from the vertebrate gastrointestinal tract, and proposal of 6 subspecies of Limosilactobacillus reuteri adapted to the gastrointestinal tract of specific vertebrate hosts.</title>
        <authorList>
            <person name="Li F."/>
            <person name="Cheng C."/>
            <person name="Zheng J."/>
            <person name="Quevedo R.M."/>
            <person name="Li J."/>
            <person name="Roos S."/>
            <person name="Gaenzle M.G."/>
            <person name="Walter J."/>
        </authorList>
    </citation>
    <scope>NUCLEOTIDE SEQUENCE [LARGE SCALE GENOMIC DNA]</scope>
    <source>
        <strain evidence="7 8">RRLNB_1_1</strain>
    </source>
</reference>
<sequence length="147" mass="16312">MTQKNKKEKKAPILVQMGIFAGVLWVSSVISGILPSSFIVPTPVIGLVLLYLLLTLRIIKVEWVEEFGMFMISLIGFLFVPSGIQIANDLGILREEGLQIVFVIIVATIALLVVTAYVTRFVIAIHRRIDKKREQIAQGGDKDGSFE</sequence>
<accession>A0A7W3TRH4</accession>
<proteinExistence type="predicted"/>
<dbReference type="PANTHER" id="PTHR33931:SF4">
    <property type="entry name" value="ANTIHOLIN-LIKE PROTEIN LRGA"/>
    <property type="match status" value="1"/>
</dbReference>
<feature type="transmembrane region" description="Helical" evidence="6">
    <location>
        <begin position="100"/>
        <end position="123"/>
    </location>
</feature>
<feature type="transmembrane region" description="Helical" evidence="6">
    <location>
        <begin position="38"/>
        <end position="56"/>
    </location>
</feature>
<keyword evidence="5 6" id="KW-0472">Membrane</keyword>
<comment type="subcellular location">
    <subcellularLocation>
        <location evidence="1">Cell membrane</location>
        <topology evidence="1">Multi-pass membrane protein</topology>
    </subcellularLocation>
</comment>
<evidence type="ECO:0000256" key="1">
    <source>
        <dbReference type="ARBA" id="ARBA00004651"/>
    </source>
</evidence>
<name>A0A7W3TRH4_9LACO</name>